<dbReference type="InterPro" id="IPR016181">
    <property type="entry name" value="Acyl_CoA_acyltransferase"/>
</dbReference>
<dbReference type="InterPro" id="IPR000182">
    <property type="entry name" value="GNAT_dom"/>
</dbReference>
<evidence type="ECO:0000256" key="1">
    <source>
        <dbReference type="ARBA" id="ARBA00022679"/>
    </source>
</evidence>
<feature type="domain" description="N-acetyltransferase" evidence="4">
    <location>
        <begin position="63"/>
        <end position="267"/>
    </location>
</feature>
<evidence type="ECO:0000256" key="2">
    <source>
        <dbReference type="ARBA" id="ARBA00023315"/>
    </source>
</evidence>
<dbReference type="Pfam" id="PF00583">
    <property type="entry name" value="Acetyltransf_1"/>
    <property type="match status" value="1"/>
</dbReference>
<name>A0A8H2VYK5_9HELO</name>
<gene>
    <name evidence="5" type="ORF">SCLTRI_LOCUS6844</name>
</gene>
<dbReference type="GO" id="GO:0005737">
    <property type="term" value="C:cytoplasm"/>
    <property type="evidence" value="ECO:0007669"/>
    <property type="project" value="TreeGrafter"/>
</dbReference>
<dbReference type="GO" id="GO:0004059">
    <property type="term" value="F:aralkylamine N-acetyltransferase activity"/>
    <property type="evidence" value="ECO:0007669"/>
    <property type="project" value="TreeGrafter"/>
</dbReference>
<organism evidence="5 6">
    <name type="scientific">Sclerotinia trifoliorum</name>
    <dbReference type="NCBI Taxonomy" id="28548"/>
    <lineage>
        <taxon>Eukaryota</taxon>
        <taxon>Fungi</taxon>
        <taxon>Dikarya</taxon>
        <taxon>Ascomycota</taxon>
        <taxon>Pezizomycotina</taxon>
        <taxon>Leotiomycetes</taxon>
        <taxon>Helotiales</taxon>
        <taxon>Sclerotiniaceae</taxon>
        <taxon>Sclerotinia</taxon>
    </lineage>
</organism>
<sequence>MSESEQREGTPQTPPILSESPNPVTPRQFEDQQEAQRSFVLVPEHQQIKGFEMYSNSHRDIHPYTRPLTISDLESVLTLENAAFTNPDERASREKLRYRLTRCGELCLGIFCTMTPGSDPKIETLATGRPVETSRKNGAISVLMGHVIAAKTHDLTASDASMGVPEGWEATKPPRTNLGHQEDGRTIVLHSVAILPAFQGRGLGKILMAAYMQQMNGAGIADRLALIAHDHKLNFYKMLGFMEKGKSEAQFGGGGWIDMIYELKTPEARIAYG</sequence>
<keyword evidence="6" id="KW-1185">Reference proteome</keyword>
<accession>A0A8H2VYK5</accession>
<keyword evidence="2" id="KW-0012">Acyltransferase</keyword>
<evidence type="ECO:0000259" key="4">
    <source>
        <dbReference type="PROSITE" id="PS51186"/>
    </source>
</evidence>
<dbReference type="CDD" id="cd04301">
    <property type="entry name" value="NAT_SF"/>
    <property type="match status" value="1"/>
</dbReference>
<dbReference type="OrthoDB" id="30840at2759"/>
<dbReference type="InterPro" id="IPR051635">
    <property type="entry name" value="SNAT-like"/>
</dbReference>
<comment type="caution">
    <text evidence="5">The sequence shown here is derived from an EMBL/GenBank/DDBJ whole genome shotgun (WGS) entry which is preliminary data.</text>
</comment>
<dbReference type="PROSITE" id="PS51186">
    <property type="entry name" value="GNAT"/>
    <property type="match status" value="1"/>
</dbReference>
<dbReference type="PANTHER" id="PTHR10908:SF0">
    <property type="entry name" value="SEROTONIN N-ACETYLTRANSFERASE"/>
    <property type="match status" value="1"/>
</dbReference>
<evidence type="ECO:0000256" key="3">
    <source>
        <dbReference type="SAM" id="MobiDB-lite"/>
    </source>
</evidence>
<dbReference type="Gene3D" id="3.40.630.30">
    <property type="match status" value="1"/>
</dbReference>
<reference evidence="5" key="1">
    <citation type="submission" date="2020-10" db="EMBL/GenBank/DDBJ databases">
        <authorList>
            <person name="Kusch S."/>
        </authorList>
    </citation>
    <scope>NUCLEOTIDE SEQUENCE</scope>
    <source>
        <strain evidence="5">SwB9</strain>
    </source>
</reference>
<keyword evidence="1" id="KW-0808">Transferase</keyword>
<dbReference type="SUPFAM" id="SSF55729">
    <property type="entry name" value="Acyl-CoA N-acyltransferases (Nat)"/>
    <property type="match status" value="1"/>
</dbReference>
<protein>
    <submittedName>
        <fullName evidence="5">Eb98f772-6784-407e-ac7e-3e69c4cc1279-CDS</fullName>
    </submittedName>
</protein>
<proteinExistence type="predicted"/>
<dbReference type="AlphaFoldDB" id="A0A8H2VYK5"/>
<feature type="region of interest" description="Disordered" evidence="3">
    <location>
        <begin position="1"/>
        <end position="34"/>
    </location>
</feature>
<evidence type="ECO:0000313" key="6">
    <source>
        <dbReference type="Proteomes" id="UP000624404"/>
    </source>
</evidence>
<evidence type="ECO:0000313" key="5">
    <source>
        <dbReference type="EMBL" id="CAD6447052.1"/>
    </source>
</evidence>
<dbReference type="PANTHER" id="PTHR10908">
    <property type="entry name" value="SEROTONIN N-ACETYLTRANSFERASE"/>
    <property type="match status" value="1"/>
</dbReference>
<dbReference type="Proteomes" id="UP000624404">
    <property type="component" value="Unassembled WGS sequence"/>
</dbReference>
<dbReference type="EMBL" id="CAJHIA010000024">
    <property type="protein sequence ID" value="CAD6447052.1"/>
    <property type="molecule type" value="Genomic_DNA"/>
</dbReference>